<dbReference type="PANTHER" id="PTHR36573:SF1">
    <property type="entry name" value="INTERMEMBRANE PHOSPHOLIPID TRANSPORT SYSTEM BINDING PROTEIN MLAC"/>
    <property type="match status" value="1"/>
</dbReference>
<organism evidence="2 3">
    <name type="scientific">Acidocella aminolytica 101 = DSM 11237</name>
    <dbReference type="NCBI Taxonomy" id="1120923"/>
    <lineage>
        <taxon>Bacteria</taxon>
        <taxon>Pseudomonadati</taxon>
        <taxon>Pseudomonadota</taxon>
        <taxon>Alphaproteobacteria</taxon>
        <taxon>Acetobacterales</taxon>
        <taxon>Acidocellaceae</taxon>
        <taxon>Acidocella</taxon>
    </lineage>
</organism>
<name>A0A0D6PC64_9PROT</name>
<dbReference type="OrthoDB" id="7358716at2"/>
<keyword evidence="3" id="KW-1185">Reference proteome</keyword>
<dbReference type="Proteomes" id="UP000032668">
    <property type="component" value="Unassembled WGS sequence"/>
</dbReference>
<dbReference type="InterPro" id="IPR008869">
    <property type="entry name" value="MlaC/ttg2D"/>
</dbReference>
<accession>A0A0D6PC64</accession>
<dbReference type="PANTHER" id="PTHR36573">
    <property type="entry name" value="INTERMEMBRANE PHOSPHOLIPID TRANSPORT SYSTEM BINDING PROTEIN MLAC"/>
    <property type="match status" value="1"/>
</dbReference>
<feature type="chain" id="PRO_5010314176" evidence="1">
    <location>
        <begin position="26"/>
        <end position="205"/>
    </location>
</feature>
<dbReference type="RefSeq" id="WP_048877801.1">
    <property type="nucleotide sequence ID" value="NZ_BANC01000020.1"/>
</dbReference>
<dbReference type="EMBL" id="BANC01000020">
    <property type="protein sequence ID" value="GAN79350.1"/>
    <property type="molecule type" value="Genomic_DNA"/>
</dbReference>
<dbReference type="NCBIfam" id="TIGR03481">
    <property type="entry name" value="HpnM"/>
    <property type="match status" value="1"/>
</dbReference>
<feature type="signal peptide" evidence="1">
    <location>
        <begin position="1"/>
        <end position="25"/>
    </location>
</feature>
<gene>
    <name evidence="2" type="ORF">Aam_020_114</name>
</gene>
<proteinExistence type="predicted"/>
<dbReference type="InterPro" id="IPR017842">
    <property type="entry name" value="Hopanoid_biosyn-assoc_HpnM"/>
</dbReference>
<protein>
    <submittedName>
        <fullName evidence="2">ABC transporter toluene transporter auxiliary component Ttg1D/Ttg2D</fullName>
    </submittedName>
</protein>
<sequence>MKHHPLRSPALALAVSLMLVPAAWADGTAASAPVAALDNALIATMKSGSAGQDFQARYKALAPVVEQSYDLPEVTKNSVGFLWSTLPASQQNELINLFTTFTVSSYVSQFDSYNGQSLTIMPKEKVLGQKKIIETKLTPKDGGGVVIDYVVSNEKNGWKINDVLLNGTISQVAIHASDFASLVKSGDASQLIAALKTKINTLQGS</sequence>
<evidence type="ECO:0000313" key="3">
    <source>
        <dbReference type="Proteomes" id="UP000032668"/>
    </source>
</evidence>
<comment type="caution">
    <text evidence="2">The sequence shown here is derived from an EMBL/GenBank/DDBJ whole genome shotgun (WGS) entry which is preliminary data.</text>
</comment>
<dbReference type="InterPro" id="IPR042245">
    <property type="entry name" value="Tgt2/MlaC_sf"/>
</dbReference>
<dbReference type="STRING" id="1120923.SAMN02746095_00345"/>
<evidence type="ECO:0000256" key="1">
    <source>
        <dbReference type="SAM" id="SignalP"/>
    </source>
</evidence>
<keyword evidence="1" id="KW-0732">Signal</keyword>
<dbReference type="AlphaFoldDB" id="A0A0D6PC64"/>
<dbReference type="Gene3D" id="3.10.450.710">
    <property type="entry name" value="Tgt2/MlaC"/>
    <property type="match status" value="1"/>
</dbReference>
<reference evidence="2 3" key="1">
    <citation type="submission" date="2012-11" db="EMBL/GenBank/DDBJ databases">
        <title>Whole genome sequence of Acidocella aminolytica 101 = DSM 11237.</title>
        <authorList>
            <person name="Azuma Y."/>
            <person name="Higashiura N."/>
            <person name="Hirakawa H."/>
            <person name="Matsushita K."/>
        </authorList>
    </citation>
    <scope>NUCLEOTIDE SEQUENCE [LARGE SCALE GENOMIC DNA]</scope>
    <source>
        <strain evidence="3">101 / DSM 11237</strain>
    </source>
</reference>
<evidence type="ECO:0000313" key="2">
    <source>
        <dbReference type="EMBL" id="GAN79350.1"/>
    </source>
</evidence>
<dbReference type="Pfam" id="PF05494">
    <property type="entry name" value="MlaC"/>
    <property type="match status" value="1"/>
</dbReference>